<dbReference type="InterPro" id="IPR051275">
    <property type="entry name" value="Cell_adhesion_signaling"/>
</dbReference>
<evidence type="ECO:0000259" key="8">
    <source>
        <dbReference type="PROSITE" id="PS50835"/>
    </source>
</evidence>
<dbReference type="PANTHER" id="PTHR11640">
    <property type="entry name" value="NEPHRIN"/>
    <property type="match status" value="1"/>
</dbReference>
<dbReference type="SUPFAM" id="SSF48726">
    <property type="entry name" value="Immunoglobulin"/>
    <property type="match status" value="2"/>
</dbReference>
<evidence type="ECO:0000256" key="6">
    <source>
        <dbReference type="SAM" id="MobiDB-lite"/>
    </source>
</evidence>
<gene>
    <name evidence="9" type="ORF">PLOB_00029896</name>
</gene>
<dbReference type="EMBL" id="CALNXK010000038">
    <property type="protein sequence ID" value="CAH3123325.1"/>
    <property type="molecule type" value="Genomic_DNA"/>
</dbReference>
<feature type="transmembrane region" description="Helical" evidence="7">
    <location>
        <begin position="21"/>
        <end position="38"/>
    </location>
</feature>
<feature type="compositionally biased region" description="Basic and acidic residues" evidence="6">
    <location>
        <begin position="143"/>
        <end position="154"/>
    </location>
</feature>
<keyword evidence="3" id="KW-1015">Disulfide bond</keyword>
<protein>
    <recommendedName>
        <fullName evidence="8">Ig-like domain-containing protein</fullName>
    </recommendedName>
</protein>
<dbReference type="Pfam" id="PF07679">
    <property type="entry name" value="I-set"/>
    <property type="match status" value="1"/>
</dbReference>
<evidence type="ECO:0000256" key="5">
    <source>
        <dbReference type="ARBA" id="ARBA00023319"/>
    </source>
</evidence>
<evidence type="ECO:0000256" key="2">
    <source>
        <dbReference type="ARBA" id="ARBA00023136"/>
    </source>
</evidence>
<dbReference type="Gene3D" id="2.60.40.10">
    <property type="entry name" value="Immunoglobulins"/>
    <property type="match status" value="2"/>
</dbReference>
<keyword evidence="4" id="KW-0325">Glycoprotein</keyword>
<comment type="caution">
    <text evidence="9">The sequence shown here is derived from an EMBL/GenBank/DDBJ whole genome shotgun (WGS) entry which is preliminary data.</text>
</comment>
<evidence type="ECO:0000313" key="9">
    <source>
        <dbReference type="EMBL" id="CAH3123325.1"/>
    </source>
</evidence>
<dbReference type="Proteomes" id="UP001159405">
    <property type="component" value="Unassembled WGS sequence"/>
</dbReference>
<dbReference type="Pfam" id="PF01391">
    <property type="entry name" value="Collagen"/>
    <property type="match status" value="1"/>
</dbReference>
<dbReference type="InterPro" id="IPR003598">
    <property type="entry name" value="Ig_sub2"/>
</dbReference>
<comment type="subcellular location">
    <subcellularLocation>
        <location evidence="1">Membrane</location>
        <topology evidence="1">Single-pass type I membrane protein</topology>
    </subcellularLocation>
</comment>
<dbReference type="SMART" id="SM00409">
    <property type="entry name" value="IG"/>
    <property type="match status" value="2"/>
</dbReference>
<keyword evidence="7" id="KW-1133">Transmembrane helix</keyword>
<dbReference type="PANTHER" id="PTHR11640:SF31">
    <property type="entry name" value="IRREGULAR CHIASM C-ROUGHEST PROTEIN-RELATED"/>
    <property type="match status" value="1"/>
</dbReference>
<dbReference type="InterPro" id="IPR013098">
    <property type="entry name" value="Ig_I-set"/>
</dbReference>
<evidence type="ECO:0000256" key="1">
    <source>
        <dbReference type="ARBA" id="ARBA00004479"/>
    </source>
</evidence>
<dbReference type="InterPro" id="IPR036179">
    <property type="entry name" value="Ig-like_dom_sf"/>
</dbReference>
<evidence type="ECO:0000313" key="10">
    <source>
        <dbReference type="Proteomes" id="UP001159405"/>
    </source>
</evidence>
<keyword evidence="5" id="KW-0393">Immunoglobulin domain</keyword>
<evidence type="ECO:0000256" key="4">
    <source>
        <dbReference type="ARBA" id="ARBA00023180"/>
    </source>
</evidence>
<keyword evidence="10" id="KW-1185">Reference proteome</keyword>
<dbReference type="SMART" id="SM00408">
    <property type="entry name" value="IGc2"/>
    <property type="match status" value="2"/>
</dbReference>
<feature type="domain" description="Ig-like" evidence="8">
    <location>
        <begin position="320"/>
        <end position="403"/>
    </location>
</feature>
<accession>A0ABN8NWK3</accession>
<feature type="region of interest" description="Disordered" evidence="6">
    <location>
        <begin position="143"/>
        <end position="218"/>
    </location>
</feature>
<dbReference type="PROSITE" id="PS50835">
    <property type="entry name" value="IG_LIKE"/>
    <property type="match status" value="2"/>
</dbReference>
<feature type="domain" description="Ig-like" evidence="8">
    <location>
        <begin position="233"/>
        <end position="312"/>
    </location>
</feature>
<keyword evidence="7" id="KW-0812">Transmembrane</keyword>
<sequence length="645" mass="71073">MEEETKSKAKCSTKVSKKDSLVIFGLSLVLFALLIVRVEFVNRRAEVMEAKLEERIQRIEDEMQGKVHSILKDILQTERNPTKRSSRSSAKMEFQETLESVSRQHPRERRNIAPTPVVLSLQQIRQEIDKKFTQACTTDDKLCQRGQEGPKGEKGAPGYPGYKGEKGAPGKTGPRGILGPKGTKGVRGTQGPTGAQGFKGVKGFKGSTGIKGSKGNRGFTGIQGPKGECVVPPKIFVSPESQYVFLNKPATFYCWVQGHLSQKITWRKLEGNSHRDISTTNGILHINNVQRSHTGSYLCTVVTSYGTFRAVTILGVKASPILTRKPSHRVYADGGSTVKLCCEADGHVVWSRSGATLKSLLHFIQKDGCLTIRNVNRERAGEYTCRATNQFGKSEATSEVILTGETLRRRFYGFVGRGICRPSNPSKPSKSGGYYCHSGWILIARFSNNDGKNWMIDSGDWWYDRRYASGATSDPSVNADMISPAFWLLKGRYFKITRSDDSSHKPLLQTRGNCLGGKTFRSKITSYGDFRNGKVWSSDRCLESCSVYYGGQFATTDGFQQVRCSSTIQANFKIGFWCDFRGDGSVMMIGGGGGCNRADHGIGITEADGASFVDPGGSETEYDFGYDANTGNAPTQSYSLNLWIR</sequence>
<evidence type="ECO:0000256" key="3">
    <source>
        <dbReference type="ARBA" id="ARBA00023157"/>
    </source>
</evidence>
<reference evidence="9 10" key="1">
    <citation type="submission" date="2022-05" db="EMBL/GenBank/DDBJ databases">
        <authorList>
            <consortium name="Genoscope - CEA"/>
            <person name="William W."/>
        </authorList>
    </citation>
    <scope>NUCLEOTIDE SEQUENCE [LARGE SCALE GENOMIC DNA]</scope>
</reference>
<name>A0ABN8NWK3_9CNID</name>
<evidence type="ECO:0000256" key="7">
    <source>
        <dbReference type="SAM" id="Phobius"/>
    </source>
</evidence>
<dbReference type="InterPro" id="IPR007110">
    <property type="entry name" value="Ig-like_dom"/>
</dbReference>
<proteinExistence type="predicted"/>
<keyword evidence="2 7" id="KW-0472">Membrane</keyword>
<dbReference type="InterPro" id="IPR008160">
    <property type="entry name" value="Collagen"/>
</dbReference>
<dbReference type="Pfam" id="PF13927">
    <property type="entry name" value="Ig_3"/>
    <property type="match status" value="1"/>
</dbReference>
<organism evidence="9 10">
    <name type="scientific">Porites lobata</name>
    <dbReference type="NCBI Taxonomy" id="104759"/>
    <lineage>
        <taxon>Eukaryota</taxon>
        <taxon>Metazoa</taxon>
        <taxon>Cnidaria</taxon>
        <taxon>Anthozoa</taxon>
        <taxon>Hexacorallia</taxon>
        <taxon>Scleractinia</taxon>
        <taxon>Fungiina</taxon>
        <taxon>Poritidae</taxon>
        <taxon>Porites</taxon>
    </lineage>
</organism>
<dbReference type="InterPro" id="IPR003599">
    <property type="entry name" value="Ig_sub"/>
</dbReference>
<feature type="region of interest" description="Disordered" evidence="6">
    <location>
        <begin position="78"/>
        <end position="107"/>
    </location>
</feature>
<dbReference type="InterPro" id="IPR013783">
    <property type="entry name" value="Ig-like_fold"/>
</dbReference>